<sequence length="145" mass="15446">MSGGAITAWAVIGIVGGWLAHPVLERWRGVAPVITWAQPLVLLLIAGALGVTAWITHRQLQVRRERIEAHQAVNRLVLARACTLVGALLAGGYLGYAVSWLGYDANTAAGERMVRSALAAVAGIAIVIAARLLEHACRVRKPDEN</sequence>
<dbReference type="EMBL" id="JZDQ02000002">
    <property type="protein sequence ID" value="OIJ28618.1"/>
    <property type="molecule type" value="Genomic_DNA"/>
</dbReference>
<dbReference type="Proteomes" id="UP000033772">
    <property type="component" value="Unassembled WGS sequence"/>
</dbReference>
<dbReference type="AlphaFoldDB" id="A0A1J4NAT8"/>
<reference evidence="2" key="1">
    <citation type="submission" date="2016-10" db="EMBL/GenBank/DDBJ databases">
        <title>Draft Genome Sequence of Nocardioides luteus Strain BAFB, an Alkane-Degrading Bacterium Isolated from JP-7 Polluted Soil.</title>
        <authorList>
            <person name="Brown L."/>
            <person name="Ruiz O.N."/>
            <person name="Gunasekera T."/>
        </authorList>
    </citation>
    <scope>NUCLEOTIDE SEQUENCE [LARGE SCALE GENOMIC DNA]</scope>
    <source>
        <strain evidence="2">BAFB</strain>
    </source>
</reference>
<comment type="caution">
    <text evidence="2">The sequence shown here is derived from an EMBL/GenBank/DDBJ whole genome shotgun (WGS) entry which is preliminary data.</text>
</comment>
<proteinExistence type="predicted"/>
<organism evidence="2 3">
    <name type="scientific">Nocardioides luteus</name>
    <dbReference type="NCBI Taxonomy" id="1844"/>
    <lineage>
        <taxon>Bacteria</taxon>
        <taxon>Bacillati</taxon>
        <taxon>Actinomycetota</taxon>
        <taxon>Actinomycetes</taxon>
        <taxon>Propionibacteriales</taxon>
        <taxon>Nocardioidaceae</taxon>
        <taxon>Nocardioides</taxon>
    </lineage>
</organism>
<feature type="transmembrane region" description="Helical" evidence="1">
    <location>
        <begin position="113"/>
        <end position="133"/>
    </location>
</feature>
<feature type="transmembrane region" description="Helical" evidence="1">
    <location>
        <begin position="7"/>
        <end position="24"/>
    </location>
</feature>
<evidence type="ECO:0008006" key="4">
    <source>
        <dbReference type="Google" id="ProtNLM"/>
    </source>
</evidence>
<feature type="transmembrane region" description="Helical" evidence="1">
    <location>
        <begin position="77"/>
        <end position="101"/>
    </location>
</feature>
<dbReference type="OrthoDB" id="3786771at2"/>
<feature type="transmembrane region" description="Helical" evidence="1">
    <location>
        <begin position="36"/>
        <end position="56"/>
    </location>
</feature>
<evidence type="ECO:0000256" key="1">
    <source>
        <dbReference type="SAM" id="Phobius"/>
    </source>
</evidence>
<keyword evidence="3" id="KW-1185">Reference proteome</keyword>
<dbReference type="Pfam" id="PF11377">
    <property type="entry name" value="DUF3180"/>
    <property type="match status" value="1"/>
</dbReference>
<dbReference type="InterPro" id="IPR021517">
    <property type="entry name" value="DUF3180"/>
</dbReference>
<keyword evidence="1" id="KW-0812">Transmembrane</keyword>
<evidence type="ECO:0000313" key="2">
    <source>
        <dbReference type="EMBL" id="OIJ28618.1"/>
    </source>
</evidence>
<accession>A0A1J4NAT8</accession>
<evidence type="ECO:0000313" key="3">
    <source>
        <dbReference type="Proteomes" id="UP000033772"/>
    </source>
</evidence>
<name>A0A1J4NAT8_9ACTN</name>
<protein>
    <recommendedName>
        <fullName evidence="4">DUF3180 domain-containing protein</fullName>
    </recommendedName>
</protein>
<keyword evidence="1" id="KW-1133">Transmembrane helix</keyword>
<dbReference type="RefSeq" id="WP_052694175.1">
    <property type="nucleotide sequence ID" value="NZ_JZDQ02000002.1"/>
</dbReference>
<dbReference type="STRING" id="1844.UG56_002255"/>
<gene>
    <name evidence="2" type="ORF">UG56_002255</name>
</gene>
<keyword evidence="1" id="KW-0472">Membrane</keyword>